<evidence type="ECO:0000256" key="3">
    <source>
        <dbReference type="ARBA" id="ARBA00022475"/>
    </source>
</evidence>
<sequence length="412" mass="43260">MKTLKSPFAGFPPAVAALTTVGFFVAVGFSLVIPAIPIFASSFGASATAIGLVVSAFAVARLVSGLFAGRLVERFGERLVLGSGLAMVALFTFMTALAQSYNQLLIFRTAGGLGSAMFSVAAGSLLLRSVDETHLGRAQSLFNGGFLMGAIFGPVFGGVLMGISLRAPFFIYTVTLLVAATIALVRLTPDRLGHESSKPVVDGTPMRIREAMRVSDYRIALALSFLGSWVLFGLRSSIVPLYVTEELGATASILGLGFTLAGIANGLLLLRAGRITDFRGRRYALLVGSYFILLGLIVMTFAFDPLLYILAMVLMGLGGAFYGSAPAALVGDVIKGRGGRVIAFFQMAGDAGMMVGPIVLGLIKDQASFQASFLATLALFLVSFVLVYSLPKRIPGNGTTPAGEVRINPRDD</sequence>
<feature type="transmembrane region" description="Helical" evidence="7">
    <location>
        <begin position="309"/>
        <end position="329"/>
    </location>
</feature>
<evidence type="ECO:0000256" key="6">
    <source>
        <dbReference type="ARBA" id="ARBA00023136"/>
    </source>
</evidence>
<dbReference type="InterPro" id="IPR020846">
    <property type="entry name" value="MFS_dom"/>
</dbReference>
<organism evidence="9">
    <name type="scientific">freshwater metagenome</name>
    <dbReference type="NCBI Taxonomy" id="449393"/>
    <lineage>
        <taxon>unclassified sequences</taxon>
        <taxon>metagenomes</taxon>
        <taxon>ecological metagenomes</taxon>
    </lineage>
</organism>
<name>A0A6J6DTV2_9ZZZZ</name>
<evidence type="ECO:0000313" key="9">
    <source>
        <dbReference type="EMBL" id="CAB4567552.1"/>
    </source>
</evidence>
<feature type="transmembrane region" description="Helical" evidence="7">
    <location>
        <begin position="282"/>
        <end position="303"/>
    </location>
</feature>
<feature type="transmembrane region" description="Helical" evidence="7">
    <location>
        <begin position="79"/>
        <end position="99"/>
    </location>
</feature>
<comment type="subcellular location">
    <subcellularLocation>
        <location evidence="1">Cell membrane</location>
        <topology evidence="1">Multi-pass membrane protein</topology>
    </subcellularLocation>
</comment>
<dbReference type="PRINTS" id="PR01035">
    <property type="entry name" value="TCRTETA"/>
</dbReference>
<evidence type="ECO:0000256" key="4">
    <source>
        <dbReference type="ARBA" id="ARBA00022692"/>
    </source>
</evidence>
<dbReference type="CDD" id="cd17325">
    <property type="entry name" value="MFS_MdtG_SLC18_like"/>
    <property type="match status" value="1"/>
</dbReference>
<dbReference type="Gene3D" id="1.20.1250.20">
    <property type="entry name" value="MFS general substrate transporter like domains"/>
    <property type="match status" value="2"/>
</dbReference>
<keyword evidence="6 7" id="KW-0472">Membrane</keyword>
<keyword evidence="4 7" id="KW-0812">Transmembrane</keyword>
<keyword evidence="3" id="KW-1003">Cell membrane</keyword>
<dbReference type="InterPro" id="IPR036259">
    <property type="entry name" value="MFS_trans_sf"/>
</dbReference>
<feature type="transmembrane region" description="Helical" evidence="7">
    <location>
        <begin position="12"/>
        <end position="39"/>
    </location>
</feature>
<dbReference type="SUPFAM" id="SSF103473">
    <property type="entry name" value="MFS general substrate transporter"/>
    <property type="match status" value="1"/>
</dbReference>
<feature type="transmembrane region" description="Helical" evidence="7">
    <location>
        <begin position="45"/>
        <end position="67"/>
    </location>
</feature>
<feature type="domain" description="Major facilitator superfamily (MFS) profile" evidence="8">
    <location>
        <begin position="14"/>
        <end position="395"/>
    </location>
</feature>
<gene>
    <name evidence="9" type="ORF">UFOPK1650_00531</name>
</gene>
<dbReference type="PANTHER" id="PTHR23517">
    <property type="entry name" value="RESISTANCE PROTEIN MDTM, PUTATIVE-RELATED-RELATED"/>
    <property type="match status" value="1"/>
</dbReference>
<feature type="transmembrane region" description="Helical" evidence="7">
    <location>
        <begin position="219"/>
        <end position="243"/>
    </location>
</feature>
<protein>
    <submittedName>
        <fullName evidence="9">Unannotated protein</fullName>
    </submittedName>
</protein>
<proteinExistence type="predicted"/>
<feature type="transmembrane region" description="Helical" evidence="7">
    <location>
        <begin position="341"/>
        <end position="363"/>
    </location>
</feature>
<dbReference type="PROSITE" id="PS50850">
    <property type="entry name" value="MFS"/>
    <property type="match status" value="1"/>
</dbReference>
<keyword evidence="2" id="KW-0813">Transport</keyword>
<dbReference type="EMBL" id="CAEZTJ010000061">
    <property type="protein sequence ID" value="CAB4567552.1"/>
    <property type="molecule type" value="Genomic_DNA"/>
</dbReference>
<evidence type="ECO:0000259" key="8">
    <source>
        <dbReference type="PROSITE" id="PS50850"/>
    </source>
</evidence>
<feature type="transmembrane region" description="Helical" evidence="7">
    <location>
        <begin position="369"/>
        <end position="390"/>
    </location>
</feature>
<dbReference type="GO" id="GO:0005886">
    <property type="term" value="C:plasma membrane"/>
    <property type="evidence" value="ECO:0007669"/>
    <property type="project" value="UniProtKB-SubCell"/>
</dbReference>
<reference evidence="9" key="1">
    <citation type="submission" date="2020-05" db="EMBL/GenBank/DDBJ databases">
        <authorList>
            <person name="Chiriac C."/>
            <person name="Salcher M."/>
            <person name="Ghai R."/>
            <person name="Kavagutti S V."/>
        </authorList>
    </citation>
    <scope>NUCLEOTIDE SEQUENCE</scope>
</reference>
<feature type="transmembrane region" description="Helical" evidence="7">
    <location>
        <begin position="169"/>
        <end position="188"/>
    </location>
</feature>
<dbReference type="InterPro" id="IPR050171">
    <property type="entry name" value="MFS_Transporters"/>
</dbReference>
<accession>A0A6J6DTV2</accession>
<evidence type="ECO:0000256" key="7">
    <source>
        <dbReference type="SAM" id="Phobius"/>
    </source>
</evidence>
<evidence type="ECO:0000256" key="5">
    <source>
        <dbReference type="ARBA" id="ARBA00022989"/>
    </source>
</evidence>
<dbReference type="InterPro" id="IPR001958">
    <property type="entry name" value="Tet-R_TetA/multi-R_MdtG-like"/>
</dbReference>
<feature type="transmembrane region" description="Helical" evidence="7">
    <location>
        <begin position="249"/>
        <end position="270"/>
    </location>
</feature>
<feature type="transmembrane region" description="Helical" evidence="7">
    <location>
        <begin position="105"/>
        <end position="128"/>
    </location>
</feature>
<dbReference type="GO" id="GO:0022857">
    <property type="term" value="F:transmembrane transporter activity"/>
    <property type="evidence" value="ECO:0007669"/>
    <property type="project" value="InterPro"/>
</dbReference>
<evidence type="ECO:0000256" key="2">
    <source>
        <dbReference type="ARBA" id="ARBA00022448"/>
    </source>
</evidence>
<dbReference type="PANTHER" id="PTHR23517:SF13">
    <property type="entry name" value="MAJOR FACILITATOR SUPERFAMILY MFS_1"/>
    <property type="match status" value="1"/>
</dbReference>
<dbReference type="Pfam" id="PF07690">
    <property type="entry name" value="MFS_1"/>
    <property type="match status" value="1"/>
</dbReference>
<dbReference type="InterPro" id="IPR011701">
    <property type="entry name" value="MFS"/>
</dbReference>
<feature type="transmembrane region" description="Helical" evidence="7">
    <location>
        <begin position="140"/>
        <end position="163"/>
    </location>
</feature>
<evidence type="ECO:0000256" key="1">
    <source>
        <dbReference type="ARBA" id="ARBA00004651"/>
    </source>
</evidence>
<dbReference type="AlphaFoldDB" id="A0A6J6DTV2"/>
<keyword evidence="5 7" id="KW-1133">Transmembrane helix</keyword>